<gene>
    <name evidence="5" type="ORF">BDP27DRAFT_463594</name>
</gene>
<dbReference type="SUPFAM" id="SSF55194">
    <property type="entry name" value="Ribosome recycling factor, RRF"/>
    <property type="match status" value="1"/>
</dbReference>
<dbReference type="GO" id="GO:0006412">
    <property type="term" value="P:translation"/>
    <property type="evidence" value="ECO:0007669"/>
    <property type="project" value="UniProtKB-KW"/>
</dbReference>
<dbReference type="GO" id="GO:0043023">
    <property type="term" value="F:ribosomal large subunit binding"/>
    <property type="evidence" value="ECO:0007669"/>
    <property type="project" value="TreeGrafter"/>
</dbReference>
<dbReference type="OrthoDB" id="407355at2759"/>
<protein>
    <submittedName>
        <fullName evidence="5">Ribosome recycling factor domain-containing protein</fullName>
    </submittedName>
</protein>
<feature type="domain" description="Ribosome recycling factor" evidence="4">
    <location>
        <begin position="95"/>
        <end position="246"/>
    </location>
</feature>
<reference evidence="5" key="1">
    <citation type="submission" date="2020-11" db="EMBL/GenBank/DDBJ databases">
        <authorList>
            <consortium name="DOE Joint Genome Institute"/>
            <person name="Ahrendt S."/>
            <person name="Riley R."/>
            <person name="Andreopoulos W."/>
            <person name="Labutti K."/>
            <person name="Pangilinan J."/>
            <person name="Ruiz-Duenas F.J."/>
            <person name="Barrasa J.M."/>
            <person name="Sanchez-Garcia M."/>
            <person name="Camarero S."/>
            <person name="Miyauchi S."/>
            <person name="Serrano A."/>
            <person name="Linde D."/>
            <person name="Babiker R."/>
            <person name="Drula E."/>
            <person name="Ayuso-Fernandez I."/>
            <person name="Pacheco R."/>
            <person name="Padilla G."/>
            <person name="Ferreira P."/>
            <person name="Barriuso J."/>
            <person name="Kellner H."/>
            <person name="Castanera R."/>
            <person name="Alfaro M."/>
            <person name="Ramirez L."/>
            <person name="Pisabarro A.G."/>
            <person name="Kuo A."/>
            <person name="Tritt A."/>
            <person name="Lipzen A."/>
            <person name="He G."/>
            <person name="Yan M."/>
            <person name="Ng V."/>
            <person name="Cullen D."/>
            <person name="Martin F."/>
            <person name="Rosso M.-N."/>
            <person name="Henrissat B."/>
            <person name="Hibbett D."/>
            <person name="Martinez A.T."/>
            <person name="Grigoriev I.V."/>
        </authorList>
    </citation>
    <scope>NUCLEOTIDE SEQUENCE</scope>
    <source>
        <strain evidence="5">AH 40177</strain>
    </source>
</reference>
<accession>A0A9P5PXV5</accession>
<dbReference type="EMBL" id="JADNRY010000029">
    <property type="protein sequence ID" value="KAF9071903.1"/>
    <property type="molecule type" value="Genomic_DNA"/>
</dbReference>
<comment type="similarity">
    <text evidence="1">Belongs to the RRF family.</text>
</comment>
<organism evidence="5 6">
    <name type="scientific">Rhodocollybia butyracea</name>
    <dbReference type="NCBI Taxonomy" id="206335"/>
    <lineage>
        <taxon>Eukaryota</taxon>
        <taxon>Fungi</taxon>
        <taxon>Dikarya</taxon>
        <taxon>Basidiomycota</taxon>
        <taxon>Agaricomycotina</taxon>
        <taxon>Agaricomycetes</taxon>
        <taxon>Agaricomycetidae</taxon>
        <taxon>Agaricales</taxon>
        <taxon>Marasmiineae</taxon>
        <taxon>Omphalotaceae</taxon>
        <taxon>Rhodocollybia</taxon>
    </lineage>
</organism>
<evidence type="ECO:0000313" key="6">
    <source>
        <dbReference type="Proteomes" id="UP000772434"/>
    </source>
</evidence>
<dbReference type="InterPro" id="IPR023584">
    <property type="entry name" value="Ribosome_recyc_fac_dom"/>
</dbReference>
<evidence type="ECO:0000256" key="3">
    <source>
        <dbReference type="ARBA" id="ARBA00024909"/>
    </source>
</evidence>
<evidence type="ECO:0000256" key="2">
    <source>
        <dbReference type="ARBA" id="ARBA00022917"/>
    </source>
</evidence>
<dbReference type="GO" id="GO:0005739">
    <property type="term" value="C:mitochondrion"/>
    <property type="evidence" value="ECO:0007669"/>
    <property type="project" value="TreeGrafter"/>
</dbReference>
<keyword evidence="6" id="KW-1185">Reference proteome</keyword>
<dbReference type="InterPro" id="IPR036191">
    <property type="entry name" value="RRF_sf"/>
</dbReference>
<comment type="caution">
    <text evidence="5">The sequence shown here is derived from an EMBL/GenBank/DDBJ whole genome shotgun (WGS) entry which is preliminary data.</text>
</comment>
<comment type="function">
    <text evidence="3">Necessary for protein synthesis in mitochondria. Functions as a ribosome recycling factor in mitochondria.</text>
</comment>
<dbReference type="Gene3D" id="3.30.1360.40">
    <property type="match status" value="1"/>
</dbReference>
<sequence length="249" mass="28077">MSSILRHAIFRPSTFTFRQRLCINASKTYLPFASLIFTQTYAVKAGKGPKSTANLVPGSQQPITDPAAQEEYKKTESKMAVAVDWFRKECASIETRASGRVTPALLSSVRVQFPKEDQLFKLEEISTVGVRNGSELIITVFEEESLKHVERALYDAKLPNITPQKMDNRALRIPVPKPTVEARNVLFTAAQRQGEDTRVQIRKHHQASLKKGKYEKRSVEVEEFQKLTDRFVAEVDKIVTGLKKAIGTK</sequence>
<dbReference type="Pfam" id="PF01765">
    <property type="entry name" value="RRF"/>
    <property type="match status" value="1"/>
</dbReference>
<name>A0A9P5PXV5_9AGAR</name>
<evidence type="ECO:0000313" key="5">
    <source>
        <dbReference type="EMBL" id="KAF9071903.1"/>
    </source>
</evidence>
<dbReference type="AlphaFoldDB" id="A0A9P5PXV5"/>
<dbReference type="Gene3D" id="1.10.132.20">
    <property type="entry name" value="Ribosome-recycling factor"/>
    <property type="match status" value="1"/>
</dbReference>
<proteinExistence type="inferred from homology"/>
<dbReference type="PANTHER" id="PTHR20982:SF3">
    <property type="entry name" value="MITOCHONDRIAL RIBOSOME RECYCLING FACTOR PSEUDO 1"/>
    <property type="match status" value="1"/>
</dbReference>
<dbReference type="PANTHER" id="PTHR20982">
    <property type="entry name" value="RIBOSOME RECYCLING FACTOR"/>
    <property type="match status" value="1"/>
</dbReference>
<dbReference type="InterPro" id="IPR002661">
    <property type="entry name" value="Ribosome_recyc_fac"/>
</dbReference>
<dbReference type="Proteomes" id="UP000772434">
    <property type="component" value="Unassembled WGS sequence"/>
</dbReference>
<keyword evidence="2" id="KW-0648">Protein biosynthesis</keyword>
<evidence type="ECO:0000259" key="4">
    <source>
        <dbReference type="Pfam" id="PF01765"/>
    </source>
</evidence>
<evidence type="ECO:0000256" key="1">
    <source>
        <dbReference type="ARBA" id="ARBA00005912"/>
    </source>
</evidence>